<dbReference type="SUPFAM" id="SSF49899">
    <property type="entry name" value="Concanavalin A-like lectins/glucanases"/>
    <property type="match status" value="1"/>
</dbReference>
<keyword evidence="1" id="KW-1133">Transmembrane helix</keyword>
<dbReference type="Proteomes" id="UP000322159">
    <property type="component" value="Chromosome"/>
</dbReference>
<gene>
    <name evidence="4" type="ORF">FLP23_03980</name>
</gene>
<feature type="transmembrane region" description="Helical" evidence="1">
    <location>
        <begin position="493"/>
        <end position="514"/>
    </location>
</feature>
<sequence length="523" mass="52127">MRARRVVRTSAALAGVALVLASGATAQLASSAPARATALFASGPLLLQEDFTGDTAIPEFSAYGDACLTGAPAGAALPAGLHPLAGCPAGGSGVSPPLGGAPDGFLRLTDAVVNQAGAVLFKTDIRSTDGVEITFEQWQYGGFSTIPQFPTQTADGISFFLVDAAQVTTLSAPGAFGGSLGYAQKLDGGTLFNGVDGGYLGFGFDVLGNFFNDGENRGSGCGQPGPFVDGLTSPVGSALVAPAPGANNVTVRGPGQGAAGYCYLGISADLAGGSWVSRLPGPLHGPTTVVSQSDPAQAVTDLLPSRRTVTMVLEPEPSHHITVYVDTGSGPVMVLDILAPQPVPPAVKFGFAASTGAFTDVHLIRTLTMQALDPLPALGLTKTATPVVPGALGVGDQVRFDLVVTNTGGGTVHGITVDAPVIGPVSCPQADLAEGASMTCSVIYTLTQADIDRGSVLSTAVANGTGRDGGVVSNPADALVELAELAASGVDGAVLGAVGAASGAAVLLGAVLFARARRRPRSE</sequence>
<protein>
    <recommendedName>
        <fullName evidence="3">DUF7507 domain-containing protein</fullName>
    </recommendedName>
</protein>
<name>A0A5C1Y5S0_9MICO</name>
<dbReference type="Pfam" id="PF24346">
    <property type="entry name" value="DUF7507"/>
    <property type="match status" value="1"/>
</dbReference>
<evidence type="ECO:0000313" key="4">
    <source>
        <dbReference type="EMBL" id="QEO09244.1"/>
    </source>
</evidence>
<dbReference type="EMBL" id="CP043504">
    <property type="protein sequence ID" value="QEO09244.1"/>
    <property type="molecule type" value="Genomic_DNA"/>
</dbReference>
<keyword evidence="2" id="KW-0732">Signal</keyword>
<keyword evidence="5" id="KW-1185">Reference proteome</keyword>
<evidence type="ECO:0000256" key="2">
    <source>
        <dbReference type="SAM" id="SignalP"/>
    </source>
</evidence>
<dbReference type="Gene3D" id="2.60.120.200">
    <property type="match status" value="1"/>
</dbReference>
<dbReference type="InterPro" id="IPR013320">
    <property type="entry name" value="ConA-like_dom_sf"/>
</dbReference>
<proteinExistence type="predicted"/>
<feature type="domain" description="DUF7507" evidence="3">
    <location>
        <begin position="376"/>
        <end position="474"/>
    </location>
</feature>
<keyword evidence="1" id="KW-0472">Membrane</keyword>
<dbReference type="KEGG" id="lyk:FLP23_03980"/>
<evidence type="ECO:0000259" key="3">
    <source>
        <dbReference type="Pfam" id="PF24346"/>
    </source>
</evidence>
<dbReference type="RefSeq" id="WP_149324673.1">
    <property type="nucleotide sequence ID" value="NZ_CP043504.1"/>
</dbReference>
<accession>A0A5C1Y5S0</accession>
<dbReference type="AlphaFoldDB" id="A0A5C1Y5S0"/>
<feature type="signal peptide" evidence="2">
    <location>
        <begin position="1"/>
        <end position="26"/>
    </location>
</feature>
<organism evidence="4 5">
    <name type="scientific">Protaetiibacter larvae</name>
    <dbReference type="NCBI Taxonomy" id="2592654"/>
    <lineage>
        <taxon>Bacteria</taxon>
        <taxon>Bacillati</taxon>
        <taxon>Actinomycetota</taxon>
        <taxon>Actinomycetes</taxon>
        <taxon>Micrococcales</taxon>
        <taxon>Microbacteriaceae</taxon>
        <taxon>Protaetiibacter</taxon>
    </lineage>
</organism>
<keyword evidence="1" id="KW-0812">Transmembrane</keyword>
<dbReference type="OrthoDB" id="3225333at2"/>
<reference evidence="4 5" key="1">
    <citation type="submission" date="2019-09" db="EMBL/GenBank/DDBJ databases">
        <title>Genome sequencing of strain KACC 19322.</title>
        <authorList>
            <person name="Heo J."/>
            <person name="Kim S.-J."/>
            <person name="Kim J.-S."/>
            <person name="Hong S.-B."/>
            <person name="Kwon S.-W."/>
        </authorList>
    </citation>
    <scope>NUCLEOTIDE SEQUENCE [LARGE SCALE GENOMIC DNA]</scope>
    <source>
        <strain evidence="4 5">KACC 19322</strain>
    </source>
</reference>
<dbReference type="InterPro" id="IPR055354">
    <property type="entry name" value="DUF7507"/>
</dbReference>
<evidence type="ECO:0000256" key="1">
    <source>
        <dbReference type="SAM" id="Phobius"/>
    </source>
</evidence>
<evidence type="ECO:0000313" key="5">
    <source>
        <dbReference type="Proteomes" id="UP000322159"/>
    </source>
</evidence>
<feature type="chain" id="PRO_5039607706" description="DUF7507 domain-containing protein" evidence="2">
    <location>
        <begin position="27"/>
        <end position="523"/>
    </location>
</feature>